<dbReference type="EMBL" id="ONZP01000093">
    <property type="protein sequence ID" value="SPJ73352.1"/>
    <property type="molecule type" value="Genomic_DNA"/>
</dbReference>
<gene>
    <name evidence="1" type="ORF">FTOL_03082</name>
</gene>
<reference evidence="1" key="1">
    <citation type="submission" date="2018-03" db="EMBL/GenBank/DDBJ databases">
        <authorList>
            <person name="Guldener U."/>
        </authorList>
    </citation>
    <scope>NUCLEOTIDE SEQUENCE</scope>
</reference>
<evidence type="ECO:0000313" key="2">
    <source>
        <dbReference type="Proteomes" id="UP001187734"/>
    </source>
</evidence>
<keyword evidence="2" id="KW-1185">Reference proteome</keyword>
<accession>A0AAE8SFC6</accession>
<organism evidence="1 2">
    <name type="scientific">Fusarium torulosum</name>
    <dbReference type="NCBI Taxonomy" id="33205"/>
    <lineage>
        <taxon>Eukaryota</taxon>
        <taxon>Fungi</taxon>
        <taxon>Dikarya</taxon>
        <taxon>Ascomycota</taxon>
        <taxon>Pezizomycotina</taxon>
        <taxon>Sordariomycetes</taxon>
        <taxon>Hypocreomycetidae</taxon>
        <taxon>Hypocreales</taxon>
        <taxon>Nectriaceae</taxon>
        <taxon>Fusarium</taxon>
    </lineage>
</organism>
<sequence length="81" mass="8662">MESSTVSVPISVPVSVSVPASPIEEKQEFLPLAVSAGVAPKPYECRRSKPRCACTGCTGCTGKIYCISSQQCYDCYHNCLV</sequence>
<dbReference type="AlphaFoldDB" id="A0AAE8SFC6"/>
<comment type="caution">
    <text evidence="1">The sequence shown here is derived from an EMBL/GenBank/DDBJ whole genome shotgun (WGS) entry which is preliminary data.</text>
</comment>
<name>A0AAE8SFC6_9HYPO</name>
<proteinExistence type="predicted"/>
<dbReference type="Proteomes" id="UP001187734">
    <property type="component" value="Unassembled WGS sequence"/>
</dbReference>
<protein>
    <submittedName>
        <fullName evidence="1">Uncharacterized protein</fullName>
    </submittedName>
</protein>
<evidence type="ECO:0000313" key="1">
    <source>
        <dbReference type="EMBL" id="SPJ73352.1"/>
    </source>
</evidence>